<proteinExistence type="inferred from homology"/>
<dbReference type="AlphaFoldDB" id="A0A388T6S7"/>
<dbReference type="GO" id="GO:0003735">
    <property type="term" value="F:structural constituent of ribosome"/>
    <property type="evidence" value="ECO:0007669"/>
    <property type="project" value="InterPro"/>
</dbReference>
<reference evidence="7 8" key="1">
    <citation type="journal article" date="2019" name="ISME J.">
        <title>Genome analyses of uncultured TG2/ZB3 bacteria in 'Margulisbacteria' specifically attached to ectosymbiotic spirochetes of protists in the termite gut.</title>
        <authorList>
            <person name="Utami Y.D."/>
            <person name="Kuwahara H."/>
            <person name="Igai K."/>
            <person name="Murakami T."/>
            <person name="Sugaya K."/>
            <person name="Morikawa T."/>
            <person name="Nagura Y."/>
            <person name="Yuki M."/>
            <person name="Deevong P."/>
            <person name="Inoue T."/>
            <person name="Kihara K."/>
            <person name="Lo N."/>
            <person name="Yamada A."/>
            <person name="Ohkuma M."/>
            <person name="Hongoh Y."/>
        </authorList>
    </citation>
    <scope>NUCLEOTIDE SEQUENCE [LARGE SCALE GENOMIC DNA]</scope>
    <source>
        <strain evidence="7">HsPyr-01</strain>
    </source>
</reference>
<dbReference type="Pfam" id="PF00831">
    <property type="entry name" value="Ribosomal_L29"/>
    <property type="match status" value="1"/>
</dbReference>
<gene>
    <name evidence="5 7" type="primary">rpmC</name>
    <name evidence="7" type="ORF">HP1_103</name>
</gene>
<evidence type="ECO:0000256" key="5">
    <source>
        <dbReference type="HAMAP-Rule" id="MF_00374"/>
    </source>
</evidence>
<evidence type="ECO:0000256" key="2">
    <source>
        <dbReference type="ARBA" id="ARBA00022980"/>
    </source>
</evidence>
<sequence>MITFEEIKKLDRAGINKNVNDLKKDYFEKKQKLLRGEHKDVSEFKKIKRTIARLQTVLTTLPPEAPVKKAAAPQTEKVVEKTKKIEKTEKIEKIEKTEKTETAGTIVRKKKESKPREAAVVKKAKKEEKSK</sequence>
<dbReference type="InterPro" id="IPR001854">
    <property type="entry name" value="Ribosomal_uL29"/>
</dbReference>
<feature type="region of interest" description="Disordered" evidence="6">
    <location>
        <begin position="98"/>
        <end position="131"/>
    </location>
</feature>
<evidence type="ECO:0000256" key="4">
    <source>
        <dbReference type="ARBA" id="ARBA00035204"/>
    </source>
</evidence>
<feature type="compositionally biased region" description="Basic and acidic residues" evidence="6">
    <location>
        <begin position="114"/>
        <end position="131"/>
    </location>
</feature>
<keyword evidence="3 5" id="KW-0687">Ribonucleoprotein</keyword>
<evidence type="ECO:0000313" key="7">
    <source>
        <dbReference type="EMBL" id="GBR72413.1"/>
    </source>
</evidence>
<comment type="similarity">
    <text evidence="1 5">Belongs to the universal ribosomal protein uL29 family.</text>
</comment>
<dbReference type="NCBIfam" id="TIGR00012">
    <property type="entry name" value="L29"/>
    <property type="match status" value="1"/>
</dbReference>
<comment type="caution">
    <text evidence="7">The sequence shown here is derived from an EMBL/GenBank/DDBJ whole genome shotgun (WGS) entry which is preliminary data.</text>
</comment>
<dbReference type="GO" id="GO:0005840">
    <property type="term" value="C:ribosome"/>
    <property type="evidence" value="ECO:0007669"/>
    <property type="project" value="UniProtKB-KW"/>
</dbReference>
<organism evidence="7 8">
    <name type="scientific">Candidatus Termititenax spirochaetophilus</name>
    <dbReference type="NCBI Taxonomy" id="2218522"/>
    <lineage>
        <taxon>Bacteria</taxon>
        <taxon>Bacillati</taxon>
        <taxon>Candidatus Margulisiibacteriota</taxon>
        <taxon>Candidatus Termititenacia</taxon>
        <taxon>Candidatus Termititenacales</taxon>
        <taxon>Candidatus Termititenacaceae</taxon>
        <taxon>Candidatus Termititenax</taxon>
    </lineage>
</organism>
<dbReference type="GO" id="GO:0006412">
    <property type="term" value="P:translation"/>
    <property type="evidence" value="ECO:0007669"/>
    <property type="project" value="UniProtKB-UniRule"/>
</dbReference>
<dbReference type="EMBL" id="BGZM01000012">
    <property type="protein sequence ID" value="GBR72413.1"/>
    <property type="molecule type" value="Genomic_DNA"/>
</dbReference>
<keyword evidence="2 5" id="KW-0689">Ribosomal protein</keyword>
<dbReference type="InterPro" id="IPR036049">
    <property type="entry name" value="Ribosomal_uL29_sf"/>
</dbReference>
<dbReference type="HAMAP" id="MF_00374">
    <property type="entry name" value="Ribosomal_uL29"/>
    <property type="match status" value="1"/>
</dbReference>
<protein>
    <recommendedName>
        <fullName evidence="4 5">Large ribosomal subunit protein uL29</fullName>
    </recommendedName>
</protein>
<evidence type="ECO:0000256" key="3">
    <source>
        <dbReference type="ARBA" id="ARBA00023274"/>
    </source>
</evidence>
<name>A0A388T6S7_9BACT</name>
<accession>A0A388T6S7</accession>
<dbReference type="Proteomes" id="UP000276170">
    <property type="component" value="Unassembled WGS sequence"/>
</dbReference>
<keyword evidence="8" id="KW-1185">Reference proteome</keyword>
<evidence type="ECO:0000256" key="1">
    <source>
        <dbReference type="ARBA" id="ARBA00009254"/>
    </source>
</evidence>
<dbReference type="SUPFAM" id="SSF46561">
    <property type="entry name" value="Ribosomal protein L29 (L29p)"/>
    <property type="match status" value="1"/>
</dbReference>
<evidence type="ECO:0000256" key="6">
    <source>
        <dbReference type="SAM" id="MobiDB-lite"/>
    </source>
</evidence>
<dbReference type="Gene3D" id="1.10.287.310">
    <property type="match status" value="1"/>
</dbReference>
<evidence type="ECO:0000313" key="8">
    <source>
        <dbReference type="Proteomes" id="UP000276170"/>
    </source>
</evidence>
<dbReference type="GO" id="GO:1990904">
    <property type="term" value="C:ribonucleoprotein complex"/>
    <property type="evidence" value="ECO:0007669"/>
    <property type="project" value="UniProtKB-KW"/>
</dbReference>